<evidence type="ECO:0000256" key="1">
    <source>
        <dbReference type="ARBA" id="ARBA00022741"/>
    </source>
</evidence>
<dbReference type="InterPro" id="IPR001650">
    <property type="entry name" value="Helicase_C-like"/>
</dbReference>
<keyword evidence="5" id="KW-0347">Helicase</keyword>
<dbReference type="Pfam" id="PF00271">
    <property type="entry name" value="Helicase_C"/>
    <property type="match status" value="1"/>
</dbReference>
<dbReference type="GO" id="GO:0003724">
    <property type="term" value="F:RNA helicase activity"/>
    <property type="evidence" value="ECO:0007669"/>
    <property type="project" value="UniProtKB-EC"/>
</dbReference>
<proteinExistence type="inferred from homology"/>
<sequence length="481" mass="53290">MLQTPTGSGKSFSIMLAMMSKERRASDPDTITSLIIVPHRDLAFQYLRWIQRIHTVIPELGTLESVAQILVRDSTVPPENRLDLLRADTPHILIGTPQALFDVYQEAPKMLKLDRLSTVVVDEIDYLIDWVPPTQDKYKRLKAERMMRRHPSPTRQLLDAIYNTVRKPISKEKQVAQVREGLTPTKAFGTNRPQLVMTSATFRAPVRRFLYESGGWFEGGKDWVKISSLRKPDSDIQKTEENRAVYSLGGTSIQHHVLVVSPTGTVRNFSTERTAPSKDADSRANTESSAANSATDSNRAASSADVADGEEPVPYNPHTLEAVAEAFALDVPRLALFVLPASAPVREIIGELRKLGVNAQGLDVLDNEGGGAYLTQEAPEEVTENPTLLVSTLATTRGLDLPSLTHVFILGLPEDRPGDAYMHAAGRVGRFGRSGKVITVIEERKLVNSRRGQKRWIDPPARLRTVFKVMGVVPTKLPHFA</sequence>
<protein>
    <recommendedName>
        <fullName evidence="5">ATP-dependent RNA helicase</fullName>
        <ecNumber evidence="5">3.6.4.13</ecNumber>
    </recommendedName>
</protein>
<evidence type="ECO:0000259" key="8">
    <source>
        <dbReference type="PROSITE" id="PS51194"/>
    </source>
</evidence>
<dbReference type="EMBL" id="KE504128">
    <property type="protein sequence ID" value="EPT04004.1"/>
    <property type="molecule type" value="Genomic_DNA"/>
</dbReference>
<dbReference type="GO" id="GO:0005524">
    <property type="term" value="F:ATP binding"/>
    <property type="evidence" value="ECO:0007669"/>
    <property type="project" value="UniProtKB-UniRule"/>
</dbReference>
<dbReference type="EC" id="3.6.4.13" evidence="5"/>
<feature type="region of interest" description="Disordered" evidence="6">
    <location>
        <begin position="268"/>
        <end position="316"/>
    </location>
</feature>
<dbReference type="GO" id="GO:0003723">
    <property type="term" value="F:RNA binding"/>
    <property type="evidence" value="ECO:0007669"/>
    <property type="project" value="UniProtKB-UniRule"/>
</dbReference>
<comment type="similarity">
    <text evidence="5">Belongs to the DEAD box helicase family.</text>
</comment>
<keyword evidence="1 5" id="KW-0547">Nucleotide-binding</keyword>
<dbReference type="InterPro" id="IPR011545">
    <property type="entry name" value="DEAD/DEAH_box_helicase_dom"/>
</dbReference>
<dbReference type="InterPro" id="IPR027417">
    <property type="entry name" value="P-loop_NTPase"/>
</dbReference>
<keyword evidence="4 5" id="KW-0694">RNA-binding</keyword>
<dbReference type="SMART" id="SM00490">
    <property type="entry name" value="HELICc"/>
    <property type="match status" value="1"/>
</dbReference>
<feature type="domain" description="Helicase ATP-binding" evidence="7">
    <location>
        <begin position="1"/>
        <end position="220"/>
    </location>
</feature>
<dbReference type="Gene3D" id="3.40.50.300">
    <property type="entry name" value="P-loop containing nucleotide triphosphate hydrolases"/>
    <property type="match status" value="2"/>
</dbReference>
<evidence type="ECO:0000259" key="7">
    <source>
        <dbReference type="PROSITE" id="PS51192"/>
    </source>
</evidence>
<comment type="function">
    <text evidence="5">RNA helicase.</text>
</comment>
<dbReference type="eggNOG" id="KOG0327">
    <property type="taxonomic scope" value="Eukaryota"/>
</dbReference>
<feature type="compositionally biased region" description="Low complexity" evidence="6">
    <location>
        <begin position="285"/>
        <end position="305"/>
    </location>
</feature>
<evidence type="ECO:0000256" key="2">
    <source>
        <dbReference type="ARBA" id="ARBA00022801"/>
    </source>
</evidence>
<feature type="domain" description="Helicase C-terminal" evidence="8">
    <location>
        <begin position="323"/>
        <end position="473"/>
    </location>
</feature>
<evidence type="ECO:0000256" key="5">
    <source>
        <dbReference type="RuleBase" id="RU365068"/>
    </source>
</evidence>
<feature type="compositionally biased region" description="Basic and acidic residues" evidence="6">
    <location>
        <begin position="275"/>
        <end position="284"/>
    </location>
</feature>
<dbReference type="Proteomes" id="UP000015241">
    <property type="component" value="Unassembled WGS sequence"/>
</dbReference>
<dbReference type="AlphaFoldDB" id="S8EKY8"/>
<dbReference type="Pfam" id="PF00270">
    <property type="entry name" value="DEAD"/>
    <property type="match status" value="1"/>
</dbReference>
<dbReference type="SUPFAM" id="SSF52540">
    <property type="entry name" value="P-loop containing nucleoside triphosphate hydrolases"/>
    <property type="match status" value="1"/>
</dbReference>
<evidence type="ECO:0000256" key="4">
    <source>
        <dbReference type="ARBA" id="ARBA00022884"/>
    </source>
</evidence>
<keyword evidence="10" id="KW-1185">Reference proteome</keyword>
<keyword evidence="3 5" id="KW-0067">ATP-binding</keyword>
<dbReference type="SMART" id="SM00487">
    <property type="entry name" value="DEXDc"/>
    <property type="match status" value="1"/>
</dbReference>
<name>S8EKY8_FOMSC</name>
<dbReference type="InterPro" id="IPR014001">
    <property type="entry name" value="Helicase_ATP-bd"/>
</dbReference>
<dbReference type="GO" id="GO:0016787">
    <property type="term" value="F:hydrolase activity"/>
    <property type="evidence" value="ECO:0007669"/>
    <property type="project" value="UniProtKB-KW"/>
</dbReference>
<keyword evidence="2 5" id="KW-0378">Hydrolase</keyword>
<dbReference type="PROSITE" id="PS51194">
    <property type="entry name" value="HELICASE_CTER"/>
    <property type="match status" value="1"/>
</dbReference>
<dbReference type="PANTHER" id="PTHR24031">
    <property type="entry name" value="RNA HELICASE"/>
    <property type="match status" value="1"/>
</dbReference>
<dbReference type="PROSITE" id="PS51192">
    <property type="entry name" value="HELICASE_ATP_BIND_1"/>
    <property type="match status" value="1"/>
</dbReference>
<comment type="domain">
    <text evidence="5">The Q motif is unique to and characteristic of the DEAD box family of RNA helicases and controls ATP binding and hydrolysis.</text>
</comment>
<evidence type="ECO:0000256" key="6">
    <source>
        <dbReference type="SAM" id="MobiDB-lite"/>
    </source>
</evidence>
<dbReference type="STRING" id="743788.S8EKY8"/>
<evidence type="ECO:0000256" key="3">
    <source>
        <dbReference type="ARBA" id="ARBA00022840"/>
    </source>
</evidence>
<dbReference type="HOGENOM" id="CLU_019374_0_0_1"/>
<comment type="catalytic activity">
    <reaction evidence="5">
        <text>ATP + H2O = ADP + phosphate + H(+)</text>
        <dbReference type="Rhea" id="RHEA:13065"/>
        <dbReference type="ChEBI" id="CHEBI:15377"/>
        <dbReference type="ChEBI" id="CHEBI:15378"/>
        <dbReference type="ChEBI" id="CHEBI:30616"/>
        <dbReference type="ChEBI" id="CHEBI:43474"/>
        <dbReference type="ChEBI" id="CHEBI:456216"/>
        <dbReference type="EC" id="3.6.4.13"/>
    </reaction>
</comment>
<evidence type="ECO:0000313" key="9">
    <source>
        <dbReference type="EMBL" id="EPT04004.1"/>
    </source>
</evidence>
<dbReference type="OrthoDB" id="10256233at2759"/>
<accession>S8EKY8</accession>
<reference evidence="9 10" key="1">
    <citation type="journal article" date="2012" name="Science">
        <title>The Paleozoic origin of enzymatic lignin decomposition reconstructed from 31 fungal genomes.</title>
        <authorList>
            <person name="Floudas D."/>
            <person name="Binder M."/>
            <person name="Riley R."/>
            <person name="Barry K."/>
            <person name="Blanchette R.A."/>
            <person name="Henrissat B."/>
            <person name="Martinez A.T."/>
            <person name="Otillar R."/>
            <person name="Spatafora J.W."/>
            <person name="Yadav J.S."/>
            <person name="Aerts A."/>
            <person name="Benoit I."/>
            <person name="Boyd A."/>
            <person name="Carlson A."/>
            <person name="Copeland A."/>
            <person name="Coutinho P.M."/>
            <person name="de Vries R.P."/>
            <person name="Ferreira P."/>
            <person name="Findley K."/>
            <person name="Foster B."/>
            <person name="Gaskell J."/>
            <person name="Glotzer D."/>
            <person name="Gorecki P."/>
            <person name="Heitman J."/>
            <person name="Hesse C."/>
            <person name="Hori C."/>
            <person name="Igarashi K."/>
            <person name="Jurgens J.A."/>
            <person name="Kallen N."/>
            <person name="Kersten P."/>
            <person name="Kohler A."/>
            <person name="Kuees U."/>
            <person name="Kumar T.K.A."/>
            <person name="Kuo A."/>
            <person name="LaButti K."/>
            <person name="Larrondo L.F."/>
            <person name="Lindquist E."/>
            <person name="Ling A."/>
            <person name="Lombard V."/>
            <person name="Lucas S."/>
            <person name="Lundell T."/>
            <person name="Martin R."/>
            <person name="McLaughlin D.J."/>
            <person name="Morgenstern I."/>
            <person name="Morin E."/>
            <person name="Murat C."/>
            <person name="Nagy L.G."/>
            <person name="Nolan M."/>
            <person name="Ohm R.A."/>
            <person name="Patyshakuliyeva A."/>
            <person name="Rokas A."/>
            <person name="Ruiz-Duenas F.J."/>
            <person name="Sabat G."/>
            <person name="Salamov A."/>
            <person name="Samejima M."/>
            <person name="Schmutz J."/>
            <person name="Slot J.C."/>
            <person name="St John F."/>
            <person name="Stenlid J."/>
            <person name="Sun H."/>
            <person name="Sun S."/>
            <person name="Syed K."/>
            <person name="Tsang A."/>
            <person name="Wiebenga A."/>
            <person name="Young D."/>
            <person name="Pisabarro A."/>
            <person name="Eastwood D.C."/>
            <person name="Martin F."/>
            <person name="Cullen D."/>
            <person name="Grigoriev I.V."/>
            <person name="Hibbett D.S."/>
        </authorList>
    </citation>
    <scope>NUCLEOTIDE SEQUENCE</scope>
    <source>
        <strain evidence="10">FP-58527</strain>
    </source>
</reference>
<evidence type="ECO:0000313" key="10">
    <source>
        <dbReference type="Proteomes" id="UP000015241"/>
    </source>
</evidence>
<dbReference type="InParanoid" id="S8EKY8"/>
<organism evidence="9 10">
    <name type="scientific">Fomitopsis schrenkii</name>
    <name type="common">Brown rot fungus</name>
    <dbReference type="NCBI Taxonomy" id="2126942"/>
    <lineage>
        <taxon>Eukaryota</taxon>
        <taxon>Fungi</taxon>
        <taxon>Dikarya</taxon>
        <taxon>Basidiomycota</taxon>
        <taxon>Agaricomycotina</taxon>
        <taxon>Agaricomycetes</taxon>
        <taxon>Polyporales</taxon>
        <taxon>Fomitopsis</taxon>
    </lineage>
</organism>
<gene>
    <name evidence="9" type="ORF">FOMPIDRAFT_1141432</name>
</gene>